<comment type="caution">
    <text evidence="2">The sequence shown here is derived from an EMBL/GenBank/DDBJ whole genome shotgun (WGS) entry which is preliminary data.</text>
</comment>
<keyword evidence="3" id="KW-1185">Reference proteome</keyword>
<dbReference type="Proteomes" id="UP001596112">
    <property type="component" value="Unassembled WGS sequence"/>
</dbReference>
<dbReference type="RefSeq" id="WP_272169260.1">
    <property type="nucleotide sequence ID" value="NZ_JAQOSL010000009.1"/>
</dbReference>
<evidence type="ECO:0000313" key="3">
    <source>
        <dbReference type="Proteomes" id="UP001596112"/>
    </source>
</evidence>
<gene>
    <name evidence="2" type="ORF">ACFQGO_15700</name>
</gene>
<reference evidence="3" key="1">
    <citation type="journal article" date="2019" name="Int. J. Syst. Evol. Microbiol.">
        <title>The Global Catalogue of Microorganisms (GCM) 10K type strain sequencing project: providing services to taxonomists for standard genome sequencing and annotation.</title>
        <authorList>
            <consortium name="The Broad Institute Genomics Platform"/>
            <consortium name="The Broad Institute Genome Sequencing Center for Infectious Disease"/>
            <person name="Wu L."/>
            <person name="Ma J."/>
        </authorList>
    </citation>
    <scope>NUCLEOTIDE SEQUENCE [LARGE SCALE GENOMIC DNA]</scope>
    <source>
        <strain evidence="3">JCM 9918</strain>
    </source>
</reference>
<evidence type="ECO:0000313" key="2">
    <source>
        <dbReference type="EMBL" id="MFC5808928.1"/>
    </source>
</evidence>
<organism evidence="2 3">
    <name type="scientific">Streptomyces heilongjiangensis</name>
    <dbReference type="NCBI Taxonomy" id="945052"/>
    <lineage>
        <taxon>Bacteria</taxon>
        <taxon>Bacillati</taxon>
        <taxon>Actinomycetota</taxon>
        <taxon>Actinomycetes</taxon>
        <taxon>Kitasatosporales</taxon>
        <taxon>Streptomycetaceae</taxon>
        <taxon>Streptomyces</taxon>
    </lineage>
</organism>
<feature type="region of interest" description="Disordered" evidence="1">
    <location>
        <begin position="70"/>
        <end position="102"/>
    </location>
</feature>
<dbReference type="EMBL" id="JBHSNZ010000009">
    <property type="protein sequence ID" value="MFC5808928.1"/>
    <property type="molecule type" value="Genomic_DNA"/>
</dbReference>
<proteinExistence type="predicted"/>
<evidence type="ECO:0008006" key="4">
    <source>
        <dbReference type="Google" id="ProtNLM"/>
    </source>
</evidence>
<sequence length="102" mass="10529">MTRADVENPVGTALPPVAVMPDGTYSFTDTPPTGGTLTCKVTYAGDTDHTPAAATEQLTVSRAATALALNKKNGNRYDHGTDVSSPRTSAPPTRTAPSRRGG</sequence>
<protein>
    <recommendedName>
        <fullName evidence="4">Ig-like domain-containing protein</fullName>
    </recommendedName>
</protein>
<name>A0ABW1B7G0_9ACTN</name>
<evidence type="ECO:0000256" key="1">
    <source>
        <dbReference type="SAM" id="MobiDB-lite"/>
    </source>
</evidence>
<feature type="compositionally biased region" description="Low complexity" evidence="1">
    <location>
        <begin position="84"/>
        <end position="102"/>
    </location>
</feature>
<accession>A0ABW1B7G0</accession>